<dbReference type="EMBL" id="PEZI01000038">
    <property type="protein sequence ID" value="PIS14594.1"/>
    <property type="molecule type" value="Genomic_DNA"/>
</dbReference>
<sequence>MEQPINLNVPNFPPATNSEPVAPKKKSGLKIIAILLSVLLLMAGGVYAGMQTEKKKVKVWTESPFTEITPQPTEIIDETTNWKTYTSSEMKFSIKYPSEWFSHSASGSNERFWETKFSSPVDNGSPQSPVTGEKAGITVSYTPQTPITTLDQYAQQIIDGGGFSNPKTSHITVDGAKALVLDSDYSQMILVDKNGRYTIHLYATNEGEGGFLQYKSIFTQILSTFKFLD</sequence>
<dbReference type="AlphaFoldDB" id="A0A2H0WPK3"/>
<dbReference type="Pfam" id="PF18933">
    <property type="entry name" value="PsbP_2"/>
    <property type="match status" value="1"/>
</dbReference>
<proteinExistence type="predicted"/>
<feature type="compositionally biased region" description="Polar residues" evidence="1">
    <location>
        <begin position="1"/>
        <end position="19"/>
    </location>
</feature>
<evidence type="ECO:0000313" key="3">
    <source>
        <dbReference type="EMBL" id="PIS14594.1"/>
    </source>
</evidence>
<feature type="transmembrane region" description="Helical" evidence="2">
    <location>
        <begin position="31"/>
        <end position="50"/>
    </location>
</feature>
<keyword evidence="2" id="KW-0472">Membrane</keyword>
<organism evidence="3 4">
    <name type="scientific">Candidatus Shapirobacteria bacterium CG09_land_8_20_14_0_10_39_12</name>
    <dbReference type="NCBI Taxonomy" id="1974885"/>
    <lineage>
        <taxon>Bacteria</taxon>
        <taxon>Candidatus Shapironibacteriota</taxon>
    </lineage>
</organism>
<keyword evidence="2" id="KW-0812">Transmembrane</keyword>
<feature type="region of interest" description="Disordered" evidence="1">
    <location>
        <begin position="1"/>
        <end position="22"/>
    </location>
</feature>
<name>A0A2H0WPK3_9BACT</name>
<accession>A0A2H0WPK3</accession>
<comment type="caution">
    <text evidence="3">The sequence shown here is derived from an EMBL/GenBank/DDBJ whole genome shotgun (WGS) entry which is preliminary data.</text>
</comment>
<evidence type="ECO:0000256" key="1">
    <source>
        <dbReference type="SAM" id="MobiDB-lite"/>
    </source>
</evidence>
<keyword evidence="2" id="KW-1133">Transmembrane helix</keyword>
<protein>
    <recommendedName>
        <fullName evidence="5">PsbP C-terminal domain-containing protein</fullName>
    </recommendedName>
</protein>
<evidence type="ECO:0000313" key="4">
    <source>
        <dbReference type="Proteomes" id="UP000230775"/>
    </source>
</evidence>
<evidence type="ECO:0008006" key="5">
    <source>
        <dbReference type="Google" id="ProtNLM"/>
    </source>
</evidence>
<evidence type="ECO:0000256" key="2">
    <source>
        <dbReference type="SAM" id="Phobius"/>
    </source>
</evidence>
<dbReference type="Proteomes" id="UP000230775">
    <property type="component" value="Unassembled WGS sequence"/>
</dbReference>
<reference evidence="4" key="1">
    <citation type="submission" date="2017-09" db="EMBL/GenBank/DDBJ databases">
        <title>Depth-based differentiation of microbial function through sediment-hosted aquifers and enrichment of novel symbionts in the deep terrestrial subsurface.</title>
        <authorList>
            <person name="Probst A.J."/>
            <person name="Ladd B."/>
            <person name="Jarett J.K."/>
            <person name="Geller-Mcgrath D.E."/>
            <person name="Sieber C.M.K."/>
            <person name="Emerson J.B."/>
            <person name="Anantharaman K."/>
            <person name="Thomas B.C."/>
            <person name="Malmstrom R."/>
            <person name="Stieglmeier M."/>
            <person name="Klingl A."/>
            <person name="Woyke T."/>
            <person name="Ryan C.M."/>
            <person name="Banfield J.F."/>
        </authorList>
    </citation>
    <scope>NUCLEOTIDE SEQUENCE [LARGE SCALE GENOMIC DNA]</scope>
</reference>
<gene>
    <name evidence="3" type="ORF">COT64_01735</name>
</gene>